<evidence type="ECO:0000313" key="6">
    <source>
        <dbReference type="Proteomes" id="UP000029665"/>
    </source>
</evidence>
<dbReference type="PANTHER" id="PTHR21540">
    <property type="entry name" value="RING FINGER AND SWIM DOMAIN-CONTAINING PROTEIN 2"/>
    <property type="match status" value="1"/>
</dbReference>
<dbReference type="EMBL" id="CCBP010000118">
    <property type="protein sequence ID" value="CDO72916.1"/>
    <property type="molecule type" value="Genomic_DNA"/>
</dbReference>
<keyword evidence="1" id="KW-0862">Zinc</keyword>
<keyword evidence="1" id="KW-0863">Zinc-finger</keyword>
<dbReference type="InterPro" id="IPR039903">
    <property type="entry name" value="Zswim2"/>
</dbReference>
<dbReference type="OMA" id="CKHIVYV"/>
<gene>
    <name evidence="5" type="ORF">BN946_scf185002.g101</name>
</gene>
<dbReference type="Gene3D" id="3.30.40.10">
    <property type="entry name" value="Zinc/RING finger domain, C3HC4 (zinc finger)"/>
    <property type="match status" value="1"/>
</dbReference>
<dbReference type="InterPro" id="IPR007527">
    <property type="entry name" value="Znf_SWIM"/>
</dbReference>
<evidence type="ECO:0008006" key="7">
    <source>
        <dbReference type="Google" id="ProtNLM"/>
    </source>
</evidence>
<keyword evidence="6" id="KW-1185">Reference proteome</keyword>
<dbReference type="PROSITE" id="PS50966">
    <property type="entry name" value="ZF_SWIM"/>
    <property type="match status" value="1"/>
</dbReference>
<dbReference type="PROSITE" id="PS50089">
    <property type="entry name" value="ZF_RING_2"/>
    <property type="match status" value="1"/>
</dbReference>
<dbReference type="InterPro" id="IPR013083">
    <property type="entry name" value="Znf_RING/FYVE/PHD"/>
</dbReference>
<dbReference type="CDD" id="cd16494">
    <property type="entry name" value="RING-CH-C4HC3_ZSWM2"/>
    <property type="match status" value="1"/>
</dbReference>
<dbReference type="PANTHER" id="PTHR21540:SF0">
    <property type="entry name" value="PHD FAMILY PROTEIN"/>
    <property type="match status" value="1"/>
</dbReference>
<dbReference type="AlphaFoldDB" id="A0A060SFE1"/>
<dbReference type="HOGENOM" id="CLU_037984_2_0_1"/>
<feature type="region of interest" description="Disordered" evidence="2">
    <location>
        <begin position="39"/>
        <end position="68"/>
    </location>
</feature>
<sequence length="327" mass="35923">MPPRKRKAIEDPYADWASTAAGSSNYAYTGLSYAPVASGSSTAVGVDAPPKKPVAKRQRKAKDPNAPVPEKRGAIFKKACPQNIIERVKRVMEQRFFMIDRRREGSELREEFSVLGSTGNVYTVVIDKKPSCNCPDAMKGNHCKHILFVFLKVLQVSQKSGYWALLTSELEDIFAHAPRAPAAIAHDRIRSAYAQATGKEVASSSQKGGKKRIPGKEDDCPICYENMHGIDGKLLTFCEECGNGLHLQCFQQWAINAKAGVTCVFCRAKWIGPATAGASKAPGRSSEGYLNLADVAGVSPVRDTSSYYHGPTRGRRYYGFREYADYI</sequence>
<evidence type="ECO:0000259" key="3">
    <source>
        <dbReference type="PROSITE" id="PS50089"/>
    </source>
</evidence>
<dbReference type="SUPFAM" id="SSF57850">
    <property type="entry name" value="RING/U-box"/>
    <property type="match status" value="1"/>
</dbReference>
<feature type="domain" description="SWIM-type" evidence="4">
    <location>
        <begin position="122"/>
        <end position="154"/>
    </location>
</feature>
<organism evidence="5 6">
    <name type="scientific">Pycnoporus cinnabarinus</name>
    <name type="common">Cinnabar-red polypore</name>
    <name type="synonym">Trametes cinnabarina</name>
    <dbReference type="NCBI Taxonomy" id="5643"/>
    <lineage>
        <taxon>Eukaryota</taxon>
        <taxon>Fungi</taxon>
        <taxon>Dikarya</taxon>
        <taxon>Basidiomycota</taxon>
        <taxon>Agaricomycotina</taxon>
        <taxon>Agaricomycetes</taxon>
        <taxon>Polyporales</taxon>
        <taxon>Polyporaceae</taxon>
        <taxon>Trametes</taxon>
    </lineage>
</organism>
<dbReference type="OrthoDB" id="2122982at2759"/>
<evidence type="ECO:0000259" key="4">
    <source>
        <dbReference type="PROSITE" id="PS50966"/>
    </source>
</evidence>
<proteinExistence type="predicted"/>
<dbReference type="InterPro" id="IPR001841">
    <property type="entry name" value="Znf_RING"/>
</dbReference>
<evidence type="ECO:0000256" key="2">
    <source>
        <dbReference type="SAM" id="MobiDB-lite"/>
    </source>
</evidence>
<evidence type="ECO:0000256" key="1">
    <source>
        <dbReference type="PROSITE-ProRule" id="PRU00175"/>
    </source>
</evidence>
<reference evidence="5" key="1">
    <citation type="submission" date="2014-01" db="EMBL/GenBank/DDBJ databases">
        <title>The genome of the white-rot fungus Pycnoporus cinnabarinus: a basidiomycete model with a versatile arsenal for lignocellulosic biomass breakdown.</title>
        <authorList>
            <person name="Levasseur A."/>
            <person name="Lomascolo A."/>
            <person name="Ruiz-Duenas F.J."/>
            <person name="Uzan E."/>
            <person name="Piumi F."/>
            <person name="Kues U."/>
            <person name="Ram A.F.J."/>
            <person name="Murat C."/>
            <person name="Haon M."/>
            <person name="Benoit I."/>
            <person name="Arfi Y."/>
            <person name="Chevret D."/>
            <person name="Drula E."/>
            <person name="Kwon M.J."/>
            <person name="Gouret P."/>
            <person name="Lesage-Meessen L."/>
            <person name="Lombard V."/>
            <person name="Mariette J."/>
            <person name="Noirot C."/>
            <person name="Park J."/>
            <person name="Patyshakuliyeva A."/>
            <person name="Wieneger R.A.B."/>
            <person name="Wosten H.A.B."/>
            <person name="Martin F."/>
            <person name="Coutinho P.M."/>
            <person name="de Vries R."/>
            <person name="Martinez A.T."/>
            <person name="Klopp C."/>
            <person name="Pontarotti P."/>
            <person name="Henrissat B."/>
            <person name="Record E."/>
        </authorList>
    </citation>
    <scope>NUCLEOTIDE SEQUENCE [LARGE SCALE GENOMIC DNA]</scope>
    <source>
        <strain evidence="5">BRFM137</strain>
    </source>
</reference>
<dbReference type="STRING" id="5643.A0A060SFE1"/>
<comment type="caution">
    <text evidence="5">The sequence shown here is derived from an EMBL/GenBank/DDBJ whole genome shotgun (WGS) entry which is preliminary data.</text>
</comment>
<dbReference type="Proteomes" id="UP000029665">
    <property type="component" value="Unassembled WGS sequence"/>
</dbReference>
<accession>A0A060SFE1</accession>
<keyword evidence="1" id="KW-0479">Metal-binding</keyword>
<feature type="domain" description="RING-type" evidence="3">
    <location>
        <begin position="220"/>
        <end position="267"/>
    </location>
</feature>
<name>A0A060SFE1_PYCCI</name>
<evidence type="ECO:0000313" key="5">
    <source>
        <dbReference type="EMBL" id="CDO72916.1"/>
    </source>
</evidence>
<dbReference type="Pfam" id="PF04434">
    <property type="entry name" value="SWIM"/>
    <property type="match status" value="1"/>
</dbReference>
<protein>
    <recommendedName>
        <fullName evidence="7">SWIM-type domain-containing protein</fullName>
    </recommendedName>
</protein>
<dbReference type="GO" id="GO:0008270">
    <property type="term" value="F:zinc ion binding"/>
    <property type="evidence" value="ECO:0007669"/>
    <property type="project" value="UniProtKB-KW"/>
</dbReference>
<dbReference type="GO" id="GO:0061630">
    <property type="term" value="F:ubiquitin protein ligase activity"/>
    <property type="evidence" value="ECO:0007669"/>
    <property type="project" value="InterPro"/>
</dbReference>